<protein>
    <recommendedName>
        <fullName evidence="1">Peptidase M24 domain-containing protein</fullName>
    </recommendedName>
</protein>
<feature type="domain" description="Peptidase M24" evidence="1">
    <location>
        <begin position="2"/>
        <end position="169"/>
    </location>
</feature>
<dbReference type="EMBL" id="BARV01025891">
    <property type="protein sequence ID" value="GAI34751.1"/>
    <property type="molecule type" value="Genomic_DNA"/>
</dbReference>
<dbReference type="PANTHER" id="PTHR46112:SF8">
    <property type="entry name" value="CYTOPLASMIC PEPTIDASE PEPQ-RELATED"/>
    <property type="match status" value="1"/>
</dbReference>
<dbReference type="InterPro" id="IPR050659">
    <property type="entry name" value="Peptidase_M24B"/>
</dbReference>
<sequence length="183" mass="19455">IEKFLREKGSESIPFDILVASGPNSALPHAKPSLRAIQSGEPVLIDMGARLGGYSSDLSRTICLGNRDDTFNRVYDTVLSAQLTAISKIREGMTGGEIDNSARMIIEQAGYGEAFGHSLGHGVGLAPHEPPRLGPNSSEHLVDGMVFTIEPGIYLAGWGGVRIEDVVVMGSGKIRVISKARKG</sequence>
<evidence type="ECO:0000259" key="1">
    <source>
        <dbReference type="Pfam" id="PF00557"/>
    </source>
</evidence>
<accession>X1NX01</accession>
<dbReference type="InterPro" id="IPR036005">
    <property type="entry name" value="Creatinase/aminopeptidase-like"/>
</dbReference>
<dbReference type="SUPFAM" id="SSF55920">
    <property type="entry name" value="Creatinase/aminopeptidase"/>
    <property type="match status" value="1"/>
</dbReference>
<reference evidence="2" key="1">
    <citation type="journal article" date="2014" name="Front. Microbiol.">
        <title>High frequency of phylogenetically diverse reductive dehalogenase-homologous genes in deep subseafloor sedimentary metagenomes.</title>
        <authorList>
            <person name="Kawai M."/>
            <person name="Futagami T."/>
            <person name="Toyoda A."/>
            <person name="Takaki Y."/>
            <person name="Nishi S."/>
            <person name="Hori S."/>
            <person name="Arai W."/>
            <person name="Tsubouchi T."/>
            <person name="Morono Y."/>
            <person name="Uchiyama I."/>
            <person name="Ito T."/>
            <person name="Fujiyama A."/>
            <person name="Inagaki F."/>
            <person name="Takami H."/>
        </authorList>
    </citation>
    <scope>NUCLEOTIDE SEQUENCE</scope>
    <source>
        <strain evidence="2">Expedition CK06-06</strain>
    </source>
</reference>
<name>X1NX01_9ZZZZ</name>
<dbReference type="Pfam" id="PF00557">
    <property type="entry name" value="Peptidase_M24"/>
    <property type="match status" value="1"/>
</dbReference>
<dbReference type="PANTHER" id="PTHR46112">
    <property type="entry name" value="AMINOPEPTIDASE"/>
    <property type="match status" value="1"/>
</dbReference>
<organism evidence="2">
    <name type="scientific">marine sediment metagenome</name>
    <dbReference type="NCBI Taxonomy" id="412755"/>
    <lineage>
        <taxon>unclassified sequences</taxon>
        <taxon>metagenomes</taxon>
        <taxon>ecological metagenomes</taxon>
    </lineage>
</organism>
<feature type="non-terminal residue" evidence="2">
    <location>
        <position position="1"/>
    </location>
</feature>
<dbReference type="InterPro" id="IPR001714">
    <property type="entry name" value="Pept_M24_MAP"/>
</dbReference>
<dbReference type="PRINTS" id="PR00599">
    <property type="entry name" value="MAPEPTIDASE"/>
</dbReference>
<comment type="caution">
    <text evidence="2">The sequence shown here is derived from an EMBL/GenBank/DDBJ whole genome shotgun (WGS) entry which is preliminary data.</text>
</comment>
<dbReference type="Gene3D" id="3.90.230.10">
    <property type="entry name" value="Creatinase/methionine aminopeptidase superfamily"/>
    <property type="match status" value="1"/>
</dbReference>
<proteinExistence type="predicted"/>
<evidence type="ECO:0000313" key="2">
    <source>
        <dbReference type="EMBL" id="GAI34751.1"/>
    </source>
</evidence>
<dbReference type="InterPro" id="IPR000994">
    <property type="entry name" value="Pept_M24"/>
</dbReference>
<dbReference type="AlphaFoldDB" id="X1NX01"/>
<gene>
    <name evidence="2" type="ORF">S06H3_41937</name>
</gene>